<comment type="subcellular location">
    <subcellularLocation>
        <location evidence="1 4">Nucleus</location>
    </subcellularLocation>
</comment>
<proteinExistence type="inferred from homology"/>
<comment type="similarity">
    <text evidence="2 4">Belongs to the Ninja family.</text>
</comment>
<dbReference type="InterPro" id="IPR032308">
    <property type="entry name" value="TDBD"/>
</dbReference>
<keyword evidence="9" id="KW-1185">Reference proteome</keyword>
<name>A0A5N6LCV7_9ASTR</name>
<feature type="domain" description="Ethylene-responsive binding factor-associated repression" evidence="6">
    <location>
        <begin position="35"/>
        <end position="72"/>
    </location>
</feature>
<evidence type="ECO:0000259" key="7">
    <source>
        <dbReference type="Pfam" id="PF16135"/>
    </source>
</evidence>
<dbReference type="EMBL" id="SZYD01001623">
    <property type="protein sequence ID" value="KAD0507637.1"/>
    <property type="molecule type" value="Genomic_DNA"/>
</dbReference>
<dbReference type="InterPro" id="IPR032310">
    <property type="entry name" value="NLS_NINJA_AFP-like"/>
</dbReference>
<dbReference type="GO" id="GO:0005634">
    <property type="term" value="C:nucleus"/>
    <property type="evidence" value="ECO:0007669"/>
    <property type="project" value="UniProtKB-SubCell"/>
</dbReference>
<feature type="compositionally biased region" description="Low complexity" evidence="5">
    <location>
        <begin position="164"/>
        <end position="181"/>
    </location>
</feature>
<dbReference type="PANTHER" id="PTHR31413:SF31">
    <property type="entry name" value="NINJA-FAMILY PROTEIN AFP3"/>
    <property type="match status" value="1"/>
</dbReference>
<feature type="region of interest" description="Disordered" evidence="5">
    <location>
        <begin position="1"/>
        <end position="33"/>
    </location>
</feature>
<dbReference type="Pfam" id="PF07897">
    <property type="entry name" value="EAR"/>
    <property type="match status" value="1"/>
</dbReference>
<organism evidence="8 9">
    <name type="scientific">Mikania micrantha</name>
    <name type="common">bitter vine</name>
    <dbReference type="NCBI Taxonomy" id="192012"/>
    <lineage>
        <taxon>Eukaryota</taxon>
        <taxon>Viridiplantae</taxon>
        <taxon>Streptophyta</taxon>
        <taxon>Embryophyta</taxon>
        <taxon>Tracheophyta</taxon>
        <taxon>Spermatophyta</taxon>
        <taxon>Magnoliopsida</taxon>
        <taxon>eudicotyledons</taxon>
        <taxon>Gunneridae</taxon>
        <taxon>Pentapetalae</taxon>
        <taxon>asterids</taxon>
        <taxon>campanulids</taxon>
        <taxon>Asterales</taxon>
        <taxon>Asteraceae</taxon>
        <taxon>Asteroideae</taxon>
        <taxon>Heliantheae alliance</taxon>
        <taxon>Eupatorieae</taxon>
        <taxon>Mikania</taxon>
    </lineage>
</organism>
<sequence length="285" mass="31332">MTGTRDLRDLLPTHTCAGKSNPFPAKPKEEARPVENVELSLGLSLNGRFGSEPHRSVSKGNNNKLFRASSVTDLKNFPVDVELSLYTPLTRTCSLPPDTEVEWRKRKELQSFRPSEAKRKRFEKMKNVIADGNELCRVGLKQSPPSPAPVPAILSPPSPPVRFSPQGSIGSQESGGSSGVSNLDGQPFAETNRDNEGAKVKKKVECNTNTKMKYDETMPYVSTKGEGPDGRRIQGFLYKYGKGEEVRIVCVCHGSFLTPAEFVKHGPGGDVDHPLRHIIVTSLFE</sequence>
<dbReference type="PANTHER" id="PTHR31413">
    <property type="entry name" value="AFP HOMOLOG 2"/>
    <property type="match status" value="1"/>
</dbReference>
<evidence type="ECO:0000256" key="2">
    <source>
        <dbReference type="ARBA" id="ARBA00006081"/>
    </source>
</evidence>
<evidence type="ECO:0000256" key="4">
    <source>
        <dbReference type="RuleBase" id="RU369029"/>
    </source>
</evidence>
<comment type="function">
    <text evidence="4">Acts as a negative regulator of abscisic acid (ABA) response.</text>
</comment>
<dbReference type="Pfam" id="PF16136">
    <property type="entry name" value="NLS_NINJA_AFP"/>
    <property type="match status" value="1"/>
</dbReference>
<dbReference type="GO" id="GO:0007165">
    <property type="term" value="P:signal transduction"/>
    <property type="evidence" value="ECO:0007669"/>
    <property type="project" value="InterPro"/>
</dbReference>
<evidence type="ECO:0000313" key="8">
    <source>
        <dbReference type="EMBL" id="KAD0507637.1"/>
    </source>
</evidence>
<feature type="compositionally biased region" description="Pro residues" evidence="5">
    <location>
        <begin position="144"/>
        <end position="162"/>
    </location>
</feature>
<dbReference type="InterPro" id="IPR012463">
    <property type="entry name" value="Ninja_motif"/>
</dbReference>
<dbReference type="InterPro" id="IPR031307">
    <property type="entry name" value="Ninja_fam"/>
</dbReference>
<dbReference type="Pfam" id="PF16135">
    <property type="entry name" value="TDBD"/>
    <property type="match status" value="1"/>
</dbReference>
<protein>
    <recommendedName>
        <fullName evidence="4">Ninja-family protein</fullName>
    </recommendedName>
    <alternativeName>
        <fullName evidence="4">ABI-binding protein</fullName>
    </alternativeName>
</protein>
<dbReference type="Proteomes" id="UP000326396">
    <property type="component" value="Unassembled WGS sequence"/>
</dbReference>
<accession>A0A5N6LCV7</accession>
<feature type="domain" description="Tify" evidence="7">
    <location>
        <begin position="247"/>
        <end position="280"/>
    </location>
</feature>
<dbReference type="GO" id="GO:0045892">
    <property type="term" value="P:negative regulation of DNA-templated transcription"/>
    <property type="evidence" value="ECO:0007669"/>
    <property type="project" value="TreeGrafter"/>
</dbReference>
<evidence type="ECO:0000259" key="6">
    <source>
        <dbReference type="Pfam" id="PF07897"/>
    </source>
</evidence>
<feature type="compositionally biased region" description="Basic and acidic residues" evidence="5">
    <location>
        <begin position="1"/>
        <end position="11"/>
    </location>
</feature>
<evidence type="ECO:0000313" key="9">
    <source>
        <dbReference type="Proteomes" id="UP000326396"/>
    </source>
</evidence>
<comment type="caution">
    <text evidence="8">The sequence shown here is derived from an EMBL/GenBank/DDBJ whole genome shotgun (WGS) entry which is preliminary data.</text>
</comment>
<dbReference type="OrthoDB" id="667358at2759"/>
<evidence type="ECO:0000256" key="1">
    <source>
        <dbReference type="ARBA" id="ARBA00004123"/>
    </source>
</evidence>
<gene>
    <name evidence="8" type="ORF">E3N88_44155</name>
</gene>
<feature type="region of interest" description="Disordered" evidence="5">
    <location>
        <begin position="143"/>
        <end position="200"/>
    </location>
</feature>
<evidence type="ECO:0000256" key="5">
    <source>
        <dbReference type="SAM" id="MobiDB-lite"/>
    </source>
</evidence>
<reference evidence="8 9" key="1">
    <citation type="submission" date="2019-05" db="EMBL/GenBank/DDBJ databases">
        <title>Mikania micrantha, genome provides insights into the molecular mechanism of rapid growth.</title>
        <authorList>
            <person name="Liu B."/>
        </authorList>
    </citation>
    <scope>NUCLEOTIDE SEQUENCE [LARGE SCALE GENOMIC DNA]</scope>
    <source>
        <strain evidence="8">NLD-2019</strain>
        <tissue evidence="8">Leaf</tissue>
    </source>
</reference>
<feature type="compositionally biased region" description="Basic and acidic residues" evidence="5">
    <location>
        <begin position="191"/>
        <end position="200"/>
    </location>
</feature>
<evidence type="ECO:0000256" key="3">
    <source>
        <dbReference type="ARBA" id="ARBA00023242"/>
    </source>
</evidence>
<dbReference type="AlphaFoldDB" id="A0A5N6LCV7"/>
<keyword evidence="3 4" id="KW-0539">Nucleus</keyword>